<name>A0A914PJW7_9BILA</name>
<proteinExistence type="predicted"/>
<reference evidence="2" key="1">
    <citation type="submission" date="2022-11" db="UniProtKB">
        <authorList>
            <consortium name="WormBaseParasite"/>
        </authorList>
    </citation>
    <scope>IDENTIFICATION</scope>
</reference>
<accession>A0A914PJW7</accession>
<evidence type="ECO:0000313" key="1">
    <source>
        <dbReference type="Proteomes" id="UP000887578"/>
    </source>
</evidence>
<organism evidence="1 2">
    <name type="scientific">Panagrolaimus davidi</name>
    <dbReference type="NCBI Taxonomy" id="227884"/>
    <lineage>
        <taxon>Eukaryota</taxon>
        <taxon>Metazoa</taxon>
        <taxon>Ecdysozoa</taxon>
        <taxon>Nematoda</taxon>
        <taxon>Chromadorea</taxon>
        <taxon>Rhabditida</taxon>
        <taxon>Tylenchina</taxon>
        <taxon>Panagrolaimomorpha</taxon>
        <taxon>Panagrolaimoidea</taxon>
        <taxon>Panagrolaimidae</taxon>
        <taxon>Panagrolaimus</taxon>
    </lineage>
</organism>
<dbReference type="AlphaFoldDB" id="A0A914PJW7"/>
<dbReference type="Proteomes" id="UP000887578">
    <property type="component" value="Unplaced"/>
</dbReference>
<keyword evidence="1" id="KW-1185">Reference proteome</keyword>
<dbReference type="WBParaSite" id="PDA_v2.g15053.t1">
    <property type="protein sequence ID" value="PDA_v2.g15053.t1"/>
    <property type="gene ID" value="PDA_v2.g15053"/>
</dbReference>
<evidence type="ECO:0000313" key="2">
    <source>
        <dbReference type="WBParaSite" id="PDA_v2.g15053.t1"/>
    </source>
</evidence>
<sequence length="184" mass="21258">MRRINVGNITASGFHEFCEKIDAKRYGFSDMLQAGNQHFGNDFFNKKIFREAKYLFIKEILSDETTLHINVDDDILIDFIFGKNNESIERKILSLHFPSISSDFVSKVLNRFENEPHISHMVTEVTLTACEDQAVLRYPQYENILLGYANYVSYNAAADKELQAEIKKDRTGLVNVFLSIGERY</sequence>
<protein>
    <submittedName>
        <fullName evidence="2">Uncharacterized protein</fullName>
    </submittedName>
</protein>